<dbReference type="PANTHER" id="PTHR10672">
    <property type="entry name" value="ADDUCIN"/>
    <property type="match status" value="1"/>
</dbReference>
<dbReference type="GO" id="GO:0051287">
    <property type="term" value="F:NAD binding"/>
    <property type="evidence" value="ECO:0007669"/>
    <property type="project" value="InterPro"/>
</dbReference>
<gene>
    <name evidence="2" type="ORF">FRACYDRAFT_265485</name>
</gene>
<dbReference type="Gene3D" id="3.40.225.10">
    <property type="entry name" value="Class II aldolase/adducin N-terminal domain"/>
    <property type="match status" value="1"/>
</dbReference>
<dbReference type="InterPro" id="IPR051017">
    <property type="entry name" value="Aldolase-II_Adducin_sf"/>
</dbReference>
<dbReference type="SMART" id="SM01007">
    <property type="entry name" value="Aldolase_II"/>
    <property type="match status" value="1"/>
</dbReference>
<dbReference type="InParanoid" id="A0A1E7ELM4"/>
<name>A0A1E7ELM4_9STRA</name>
<dbReference type="EMBL" id="KV784398">
    <property type="protein sequence ID" value="OEU06784.1"/>
    <property type="molecule type" value="Genomic_DNA"/>
</dbReference>
<sequence length="669" mass="74390">MIRSDSGTELLNAPDLSVPFQISDFEVHGIGGGFVVVNHYGDNSLAAARVNIGVIGEDWLDIDSALLYLHRTADLTNTKCTTTGLPLSGAGILLYFIDKSLDTEDNRKKLLKSLVYELQTFTKTKVLCLPANLTTNDLIHMYKTNELIEIAKAADCEEKKNGSDGESDVEVSTFVPLSKTKKKSSFAICTNSFDFPVPKALITEDAIRDNVAAKSAAHSSFGSIVTLTKAKQWTNARIVLLGVTPLSCELYQLLTRETDTVFLSDPDSSKYDVQHEQLPKTASKIPPRAFIPWDKARDLKNNWDIIVFCSPVCPLLDASTIPTIRSKAIISVSDDFLPSDEEEREQILLALEKANVFEIADGMRKVVETSGMLRALDEGLVRHAILDTTDPEPLPVDHALWTMKNCTITPHFATNTTYVRRELVEDIPNQVEDTLEERGILRLEEQRMRLELSEAYRITREFGMDELVWNHISVLLSDGTFLITPGSAMFDDIGPEDLVKSSGNITADIIHEAVYKTRSDIKAIVHLHTPATVAVSCLEMGFVPLAQEAAPFVGRVSRHPWHGVSNDREEQALLGAAVKDPKFNTLLMENHGFCTFGKTLGEAWVLAYYFDKACQTQLSCLQTGQKINYPSEKVMANAAEQSVLPEFLPGACEWEALRRMLTRKSRLHR</sequence>
<dbReference type="SUPFAM" id="SSF53639">
    <property type="entry name" value="AraD/HMP-PK domain-like"/>
    <property type="match status" value="1"/>
</dbReference>
<dbReference type="InterPro" id="IPR001303">
    <property type="entry name" value="Aldolase_II/adducin_N"/>
</dbReference>
<evidence type="ECO:0000313" key="3">
    <source>
        <dbReference type="Proteomes" id="UP000095751"/>
    </source>
</evidence>
<reference evidence="2 3" key="1">
    <citation type="submission" date="2016-09" db="EMBL/GenBank/DDBJ databases">
        <title>Extensive genetic diversity and differential bi-allelic expression allows diatom success in the polar Southern Ocean.</title>
        <authorList>
            <consortium name="DOE Joint Genome Institute"/>
            <person name="Mock T."/>
            <person name="Otillar R.P."/>
            <person name="Strauss J."/>
            <person name="Dupont C."/>
            <person name="Frickenhaus S."/>
            <person name="Maumus F."/>
            <person name="Mcmullan M."/>
            <person name="Sanges R."/>
            <person name="Schmutz J."/>
            <person name="Toseland A."/>
            <person name="Valas R."/>
            <person name="Veluchamy A."/>
            <person name="Ward B.J."/>
            <person name="Allen A."/>
            <person name="Barry K."/>
            <person name="Falciatore A."/>
            <person name="Ferrante M."/>
            <person name="Fortunato A.E."/>
            <person name="Gloeckner G."/>
            <person name="Gruber A."/>
            <person name="Hipkin R."/>
            <person name="Janech M."/>
            <person name="Kroth P."/>
            <person name="Leese F."/>
            <person name="Lindquist E."/>
            <person name="Lyon B.R."/>
            <person name="Martin J."/>
            <person name="Mayer C."/>
            <person name="Parker M."/>
            <person name="Quesneville H."/>
            <person name="Raymond J."/>
            <person name="Uhlig C."/>
            <person name="Valentin K.U."/>
            <person name="Worden A.Z."/>
            <person name="Armbrust E.V."/>
            <person name="Bowler C."/>
            <person name="Green B."/>
            <person name="Moulton V."/>
            <person name="Van Oosterhout C."/>
            <person name="Grigoriev I."/>
        </authorList>
    </citation>
    <scope>NUCLEOTIDE SEQUENCE [LARGE SCALE GENOMIC DNA]</scope>
    <source>
        <strain evidence="2 3">CCMP1102</strain>
    </source>
</reference>
<accession>A0A1E7ELM4</accession>
<dbReference type="Pfam" id="PF02826">
    <property type="entry name" value="2-Hacid_dh_C"/>
    <property type="match status" value="1"/>
</dbReference>
<dbReference type="InterPro" id="IPR006140">
    <property type="entry name" value="D-isomer_DH_NAD-bd"/>
</dbReference>
<dbReference type="Gene3D" id="3.40.50.720">
    <property type="entry name" value="NAD(P)-binding Rossmann-like Domain"/>
    <property type="match status" value="2"/>
</dbReference>
<dbReference type="Proteomes" id="UP000095751">
    <property type="component" value="Unassembled WGS sequence"/>
</dbReference>
<feature type="domain" description="Class II aldolase/adducin N-terminal" evidence="1">
    <location>
        <begin position="450"/>
        <end position="618"/>
    </location>
</feature>
<protein>
    <recommendedName>
        <fullName evidence="1">Class II aldolase/adducin N-terminal domain-containing protein</fullName>
    </recommendedName>
</protein>
<dbReference type="KEGG" id="fcy:FRACYDRAFT_265485"/>
<dbReference type="AlphaFoldDB" id="A0A1E7ELM4"/>
<evidence type="ECO:0000313" key="2">
    <source>
        <dbReference type="EMBL" id="OEU06784.1"/>
    </source>
</evidence>
<proteinExistence type="predicted"/>
<organism evidence="2 3">
    <name type="scientific">Fragilariopsis cylindrus CCMP1102</name>
    <dbReference type="NCBI Taxonomy" id="635003"/>
    <lineage>
        <taxon>Eukaryota</taxon>
        <taxon>Sar</taxon>
        <taxon>Stramenopiles</taxon>
        <taxon>Ochrophyta</taxon>
        <taxon>Bacillariophyta</taxon>
        <taxon>Bacillariophyceae</taxon>
        <taxon>Bacillariophycidae</taxon>
        <taxon>Bacillariales</taxon>
        <taxon>Bacillariaceae</taxon>
        <taxon>Fragilariopsis</taxon>
    </lineage>
</organism>
<evidence type="ECO:0000259" key="1">
    <source>
        <dbReference type="SMART" id="SM01007"/>
    </source>
</evidence>
<dbReference type="PANTHER" id="PTHR10672:SF3">
    <property type="entry name" value="PROTEIN HU-LI TAI SHAO"/>
    <property type="match status" value="1"/>
</dbReference>
<dbReference type="Pfam" id="PF00596">
    <property type="entry name" value="Aldolase_II"/>
    <property type="match status" value="1"/>
</dbReference>
<dbReference type="GO" id="GO:0005856">
    <property type="term" value="C:cytoskeleton"/>
    <property type="evidence" value="ECO:0007669"/>
    <property type="project" value="TreeGrafter"/>
</dbReference>
<keyword evidence="3" id="KW-1185">Reference proteome</keyword>
<dbReference type="OrthoDB" id="193370at2759"/>
<dbReference type="SUPFAM" id="SSF51735">
    <property type="entry name" value="NAD(P)-binding Rossmann-fold domains"/>
    <property type="match status" value="1"/>
</dbReference>
<dbReference type="InterPro" id="IPR036409">
    <property type="entry name" value="Aldolase_II/adducin_N_sf"/>
</dbReference>
<dbReference type="GO" id="GO:0051015">
    <property type="term" value="F:actin filament binding"/>
    <property type="evidence" value="ECO:0007669"/>
    <property type="project" value="TreeGrafter"/>
</dbReference>
<dbReference type="InterPro" id="IPR036291">
    <property type="entry name" value="NAD(P)-bd_dom_sf"/>
</dbReference>